<keyword evidence="5 6" id="KW-0408">Iron</keyword>
<organism evidence="9 10">
    <name type="scientific">Corallococcus carmarthensis</name>
    <dbReference type="NCBI Taxonomy" id="2316728"/>
    <lineage>
        <taxon>Bacteria</taxon>
        <taxon>Pseudomonadati</taxon>
        <taxon>Myxococcota</taxon>
        <taxon>Myxococcia</taxon>
        <taxon>Myxococcales</taxon>
        <taxon>Cystobacterineae</taxon>
        <taxon>Myxococcaceae</taxon>
        <taxon>Corallococcus</taxon>
    </lineage>
</organism>
<dbReference type="EMBL" id="RAWE01000004">
    <property type="protein sequence ID" value="RKH07398.1"/>
    <property type="molecule type" value="Genomic_DNA"/>
</dbReference>
<evidence type="ECO:0000313" key="10">
    <source>
        <dbReference type="Proteomes" id="UP000268313"/>
    </source>
</evidence>
<sequence length="598" mass="62440">MPDHPSSSPLFGRRFTLGILMASLAGCTPSAESPPSKEGAAPAPAPVTAAPVSATTNAKAEDVAMAETAAAATALALSTVGIEANTTGLEARGTSTLPPGGYDLMRILPLRAEHVPAPKGLHIVNMPAAVQLGKALFWDVQLSSDAQTACATCHFRGGADDRTMNTVNPGIDGIFASGGVTAAGQLFTPSNVTNNDRIGSQGAVRSTFIGINPDLSQSTDMCQVVSAFPWYTERRVGARNSPTMIGAVYFRELFWDGLATHVFNGRDPFGHLGNGNGPYTIENVALASQAVAPPVDDVEMTCTGRPFNGPNSIGTKMLPRPALRLQHVATNDSVLGPLANPSGTGLICDGVPCTYQELVLRAFGLTLATNAEAEFSLIYGEALYAYQATLVPDRTPLDKFLEGNITALSLNQLHGFGVFLGPARCNTCHNGGLLSDASWRAYQVAGALNADGGDQGFHNLGLRPPNEDPGRGRLGALGVPVSISGSPFDLGAFKTPSLRNIKLTAPYFHQGGKATIADVVDFYAQGGRDVPNPQTTSLLQPFTLTTAQRAALIDFLTNALTDCRVEKERAPFDHPELPLPNRASGLPAIGATGTGACP</sequence>
<dbReference type="GO" id="GO:0046872">
    <property type="term" value="F:metal ion binding"/>
    <property type="evidence" value="ECO:0007669"/>
    <property type="project" value="UniProtKB-KW"/>
</dbReference>
<feature type="region of interest" description="Disordered" evidence="7">
    <location>
        <begin position="28"/>
        <end position="48"/>
    </location>
</feature>
<keyword evidence="3 6" id="KW-0479">Metal-binding</keyword>
<dbReference type="GO" id="GO:0020037">
    <property type="term" value="F:heme binding"/>
    <property type="evidence" value="ECO:0007669"/>
    <property type="project" value="InterPro"/>
</dbReference>
<feature type="domain" description="Cytochrome c" evidence="8">
    <location>
        <begin position="128"/>
        <end position="235"/>
    </location>
</feature>
<evidence type="ECO:0000256" key="5">
    <source>
        <dbReference type="ARBA" id="ARBA00023004"/>
    </source>
</evidence>
<dbReference type="InterPro" id="IPR051395">
    <property type="entry name" value="Cytochrome_c_Peroxidase/MauG"/>
</dbReference>
<evidence type="ECO:0000256" key="6">
    <source>
        <dbReference type="PROSITE-ProRule" id="PRU00433"/>
    </source>
</evidence>
<dbReference type="Gene3D" id="1.10.760.10">
    <property type="entry name" value="Cytochrome c-like domain"/>
    <property type="match status" value="2"/>
</dbReference>
<gene>
    <name evidence="9" type="ORF">D7X32_02185</name>
</gene>
<keyword evidence="2 6" id="KW-0349">Heme</keyword>
<evidence type="ECO:0000256" key="2">
    <source>
        <dbReference type="ARBA" id="ARBA00022617"/>
    </source>
</evidence>
<dbReference type="OrthoDB" id="9805202at2"/>
<evidence type="ECO:0000313" key="9">
    <source>
        <dbReference type="EMBL" id="RKH07398.1"/>
    </source>
</evidence>
<protein>
    <recommendedName>
        <fullName evidence="8">Cytochrome c domain-containing protein</fullName>
    </recommendedName>
</protein>
<evidence type="ECO:0000256" key="1">
    <source>
        <dbReference type="ARBA" id="ARBA00004196"/>
    </source>
</evidence>
<evidence type="ECO:0000256" key="3">
    <source>
        <dbReference type="ARBA" id="ARBA00022723"/>
    </source>
</evidence>
<keyword evidence="4" id="KW-0560">Oxidoreductase</keyword>
<keyword evidence="10" id="KW-1185">Reference proteome</keyword>
<dbReference type="RefSeq" id="WP_120600823.1">
    <property type="nucleotide sequence ID" value="NZ_JABFJX010000003.1"/>
</dbReference>
<dbReference type="InterPro" id="IPR004852">
    <property type="entry name" value="Di-haem_cyt_c_peroxidsae"/>
</dbReference>
<comment type="caution">
    <text evidence="9">The sequence shown here is derived from an EMBL/GenBank/DDBJ whole genome shotgun (WGS) entry which is preliminary data.</text>
</comment>
<evidence type="ECO:0000256" key="4">
    <source>
        <dbReference type="ARBA" id="ARBA00023002"/>
    </source>
</evidence>
<dbReference type="SUPFAM" id="SSF46626">
    <property type="entry name" value="Cytochrome c"/>
    <property type="match status" value="2"/>
</dbReference>
<name>A0A3A8KGS4_9BACT</name>
<comment type="subcellular location">
    <subcellularLocation>
        <location evidence="1">Cell envelope</location>
    </subcellularLocation>
</comment>
<dbReference type="PANTHER" id="PTHR30600">
    <property type="entry name" value="CYTOCHROME C PEROXIDASE-RELATED"/>
    <property type="match status" value="1"/>
</dbReference>
<accession>A0A3A8KGS4</accession>
<reference evidence="10" key="1">
    <citation type="submission" date="2018-09" db="EMBL/GenBank/DDBJ databases">
        <authorList>
            <person name="Livingstone P.G."/>
            <person name="Whitworth D.E."/>
        </authorList>
    </citation>
    <scope>NUCLEOTIDE SEQUENCE [LARGE SCALE GENOMIC DNA]</scope>
    <source>
        <strain evidence="10">CA043D</strain>
    </source>
</reference>
<dbReference type="AlphaFoldDB" id="A0A3A8KGS4"/>
<dbReference type="GO" id="GO:0009055">
    <property type="term" value="F:electron transfer activity"/>
    <property type="evidence" value="ECO:0007669"/>
    <property type="project" value="InterPro"/>
</dbReference>
<dbReference type="InterPro" id="IPR009056">
    <property type="entry name" value="Cyt_c-like_dom"/>
</dbReference>
<evidence type="ECO:0000259" key="8">
    <source>
        <dbReference type="PROSITE" id="PS51007"/>
    </source>
</evidence>
<dbReference type="GO" id="GO:0004130">
    <property type="term" value="F:cytochrome-c peroxidase activity"/>
    <property type="evidence" value="ECO:0007669"/>
    <property type="project" value="TreeGrafter"/>
</dbReference>
<dbReference type="Pfam" id="PF03150">
    <property type="entry name" value="CCP_MauG"/>
    <property type="match status" value="1"/>
</dbReference>
<proteinExistence type="predicted"/>
<dbReference type="GO" id="GO:0030313">
    <property type="term" value="C:cell envelope"/>
    <property type="evidence" value="ECO:0007669"/>
    <property type="project" value="UniProtKB-SubCell"/>
</dbReference>
<evidence type="ECO:0000256" key="7">
    <source>
        <dbReference type="SAM" id="MobiDB-lite"/>
    </source>
</evidence>
<dbReference type="InterPro" id="IPR036909">
    <property type="entry name" value="Cyt_c-like_dom_sf"/>
</dbReference>
<dbReference type="Proteomes" id="UP000268313">
    <property type="component" value="Unassembled WGS sequence"/>
</dbReference>
<dbReference type="PROSITE" id="PS51007">
    <property type="entry name" value="CYTC"/>
    <property type="match status" value="1"/>
</dbReference>